<keyword evidence="2" id="KW-1185">Reference proteome</keyword>
<name>A0ABU0FSY2_9BACI</name>
<sequence>MDRKRGEMQQLTIFDLANEYDEPEKDEIVITPRTGIIKNQASIYYKGCHIANARICGNGLYEVRPRLEYFASRDSAIQTMSEEEIAEFSKRSFVNYVVK</sequence>
<comment type="caution">
    <text evidence="1">The sequence shown here is derived from an EMBL/GenBank/DDBJ whole genome shotgun (WGS) entry which is preliminary data.</text>
</comment>
<accession>A0ABU0FSY2</accession>
<proteinExistence type="predicted"/>
<reference evidence="1 2" key="1">
    <citation type="submission" date="2023-07" db="EMBL/GenBank/DDBJ databases">
        <title>Genomic Encyclopedia of Type Strains, Phase IV (KMG-IV): sequencing the most valuable type-strain genomes for metagenomic binning, comparative biology and taxonomic classification.</title>
        <authorList>
            <person name="Goeker M."/>
        </authorList>
    </citation>
    <scope>NUCLEOTIDE SEQUENCE [LARGE SCALE GENOMIC DNA]</scope>
    <source>
        <strain evidence="1 2">DSM 19598</strain>
    </source>
</reference>
<evidence type="ECO:0000313" key="2">
    <source>
        <dbReference type="Proteomes" id="UP001242313"/>
    </source>
</evidence>
<dbReference type="Proteomes" id="UP001242313">
    <property type="component" value="Unassembled WGS sequence"/>
</dbReference>
<protein>
    <submittedName>
        <fullName evidence="1">Uncharacterized protein</fullName>
    </submittedName>
</protein>
<evidence type="ECO:0000313" key="1">
    <source>
        <dbReference type="EMBL" id="MDQ0412706.1"/>
    </source>
</evidence>
<dbReference type="EMBL" id="JAUSUN010000004">
    <property type="protein sequence ID" value="MDQ0412706.1"/>
    <property type="molecule type" value="Genomic_DNA"/>
</dbReference>
<organism evidence="1 2">
    <name type="scientific">Mesobacillus stamsii</name>
    <dbReference type="NCBI Taxonomy" id="225347"/>
    <lineage>
        <taxon>Bacteria</taxon>
        <taxon>Bacillati</taxon>
        <taxon>Bacillota</taxon>
        <taxon>Bacilli</taxon>
        <taxon>Bacillales</taxon>
        <taxon>Bacillaceae</taxon>
        <taxon>Mesobacillus</taxon>
    </lineage>
</organism>
<gene>
    <name evidence="1" type="ORF">J2S25_000886</name>
</gene>
<dbReference type="RefSeq" id="WP_307191295.1">
    <property type="nucleotide sequence ID" value="NZ_JAUSUN010000004.1"/>
</dbReference>